<proteinExistence type="inferred from homology"/>
<evidence type="ECO:0000259" key="3">
    <source>
        <dbReference type="SMART" id="SM00385"/>
    </source>
</evidence>
<dbReference type="InterPro" id="IPR036915">
    <property type="entry name" value="Cyclin-like_sf"/>
</dbReference>
<protein>
    <submittedName>
        <fullName evidence="4">Cyclin</fullName>
    </submittedName>
</protein>
<feature type="domain" description="Cyclin-like" evidence="3">
    <location>
        <begin position="159"/>
        <end position="244"/>
    </location>
</feature>
<dbReference type="GO" id="GO:0016538">
    <property type="term" value="F:cyclin-dependent protein serine/threonine kinase regulator activity"/>
    <property type="evidence" value="ECO:0007669"/>
    <property type="project" value="InterPro"/>
</dbReference>
<keyword evidence="1" id="KW-0195">Cyclin</keyword>
<dbReference type="InterPro" id="IPR043198">
    <property type="entry name" value="Cyclin/Ssn8"/>
</dbReference>
<dbReference type="SUPFAM" id="SSF47954">
    <property type="entry name" value="Cyclin-like"/>
    <property type="match status" value="2"/>
</dbReference>
<dbReference type="Gene3D" id="1.10.472.10">
    <property type="entry name" value="Cyclin-like"/>
    <property type="match status" value="2"/>
</dbReference>
<accession>A0AAV8AIN8</accession>
<name>A0AAV8AIN8_9EUKA</name>
<dbReference type="GO" id="GO:0006357">
    <property type="term" value="P:regulation of transcription by RNA polymerase II"/>
    <property type="evidence" value="ECO:0007669"/>
    <property type="project" value="InterPro"/>
</dbReference>
<dbReference type="PANTHER" id="PTHR10026">
    <property type="entry name" value="CYCLIN"/>
    <property type="match status" value="1"/>
</dbReference>
<dbReference type="EMBL" id="JANTQA010000008">
    <property type="protein sequence ID" value="KAJ3452722.1"/>
    <property type="molecule type" value="Genomic_DNA"/>
</dbReference>
<evidence type="ECO:0000313" key="5">
    <source>
        <dbReference type="Proteomes" id="UP001146793"/>
    </source>
</evidence>
<dbReference type="InterPro" id="IPR006671">
    <property type="entry name" value="Cyclin_N"/>
</dbReference>
<comment type="caution">
    <text evidence="4">The sequence shown here is derived from an EMBL/GenBank/DDBJ whole genome shotgun (WGS) entry which is preliminary data.</text>
</comment>
<evidence type="ECO:0000256" key="2">
    <source>
        <dbReference type="SAM" id="MobiDB-lite"/>
    </source>
</evidence>
<comment type="similarity">
    <text evidence="1">Belongs to the cyclin family.</text>
</comment>
<evidence type="ECO:0000313" key="4">
    <source>
        <dbReference type="EMBL" id="KAJ3452722.1"/>
    </source>
</evidence>
<dbReference type="InterPro" id="IPR013763">
    <property type="entry name" value="Cyclin-like_dom"/>
</dbReference>
<feature type="compositionally biased region" description="Polar residues" evidence="2">
    <location>
        <begin position="403"/>
        <end position="413"/>
    </location>
</feature>
<gene>
    <name evidence="4" type="ORF">M0812_04497</name>
</gene>
<feature type="region of interest" description="Disordered" evidence="2">
    <location>
        <begin position="363"/>
        <end position="413"/>
    </location>
</feature>
<feature type="domain" description="Cyclin-like" evidence="3">
    <location>
        <begin position="43"/>
        <end position="142"/>
    </location>
</feature>
<dbReference type="Proteomes" id="UP001146793">
    <property type="component" value="Unassembled WGS sequence"/>
</dbReference>
<organism evidence="4 5">
    <name type="scientific">Anaeramoeba flamelloides</name>
    <dbReference type="NCBI Taxonomy" id="1746091"/>
    <lineage>
        <taxon>Eukaryota</taxon>
        <taxon>Metamonada</taxon>
        <taxon>Anaeramoebidae</taxon>
        <taxon>Anaeramoeba</taxon>
    </lineage>
</organism>
<dbReference type="Pfam" id="PF00134">
    <property type="entry name" value="Cyclin_N"/>
    <property type="match status" value="1"/>
</dbReference>
<dbReference type="SMART" id="SM00385">
    <property type="entry name" value="CYCLIN"/>
    <property type="match status" value="2"/>
</dbReference>
<dbReference type="AlphaFoldDB" id="A0AAV8AIN8"/>
<sequence length="413" mass="48398">MLSEISKGNVPWYFPLKYLEESSPSRLSMTWEEELKLRLKANVFIQKAGNLLGLPTLTQATGIVLLQRFFSVKSFVDYRYQDVGLAAIFLAGKKEETFCHVHKVVYKTYSLNYPLNHLPDEKGQEISKMCKDLITLENDLLHTISFELEIDHPYGQVVDYIKKLHSDKRHKPALAQAAWNFINDCYTKTIFSILYPPNLISSSVLALAAKFLHFRLPMKQPNPFWEYFNSTKELVEKVSKEIQKIYKQDDLERIKQSVQKNSQEQIKNDQVTQINVDLEKKKVTIENKNENTNYILPNELKSNLEFSFQPSSDFQLAPNKKKSKFPTNEELKFQKEIELEINRDLEIYVEKLQSEKQLKSSILEQPISPKKKRKLLSNQKQNQTKNKKNYDIDNNQQNNNQQFSKLSEYNQQD</sequence>
<evidence type="ECO:0000256" key="1">
    <source>
        <dbReference type="RuleBase" id="RU000383"/>
    </source>
</evidence>
<reference evidence="4" key="1">
    <citation type="submission" date="2022-08" db="EMBL/GenBank/DDBJ databases">
        <title>Novel sulphate-reducing endosymbionts in the free-living metamonad Anaeramoeba.</title>
        <authorList>
            <person name="Jerlstrom-Hultqvist J."/>
            <person name="Cepicka I."/>
            <person name="Gallot-Lavallee L."/>
            <person name="Salas-Leiva D."/>
            <person name="Curtis B.A."/>
            <person name="Zahonova K."/>
            <person name="Pipaliya S."/>
            <person name="Dacks J."/>
            <person name="Roger A.J."/>
        </authorList>
    </citation>
    <scope>NUCLEOTIDE SEQUENCE</scope>
    <source>
        <strain evidence="4">Busselton2</strain>
    </source>
</reference>